<sequence length="1571" mass="180394">MRRLLLTFIQLGVTLYLSSLPGLEAKRGSIGDVTLKEFESLLNSQQFLGVYWYGKNCRTCDRILSELDKKVPELEESGVKLVKLNDKKTAKKYGIRSFPSLTFFKGGDPLNFQGDLSNEEDTMDFLTGPDALNMPDRIEEVQAPQLRKLIESQEYIAVLFYISNQEQSSKVIDSLEMIDEKADKLGVAFVKINDLELVEEYQLGDLPSLVYYRNSVPIVYEGSLTSGEKVLEWIIQNRSTGDEGDVIEDVNIESLETLVSSLDYIAVLFYDASSRKADILLELLEKIDDDCDAKGVHFVKLNAETGTEAISTKYGVNSLPTLVFFNTRVPNVFDGQLMDGPTVLQWIVNQVDAENIEEVTGTMLHRLVKNSKRLVVLFYESDTPESTQVLNALESIDDDCDKHDIIMVKISDNSVAKKYGVIKYPSLIFFEENIPFIFTGDLLNEDEVLGWLIHQKKSDEVEEVNLKILEMLLDENDYVSTLFYDKLDRTSKRLLTNIENIDDDLDAKSIVLVKISVDSISDSTLPSKFDIENIPSLILSVKKVFHTFKGDLTKENTILGWILSTINPDKVPQRTPPIVENTSPSPTTTTTTTVKPEQTPENKPKKKNTSRISQTSAQTKSETPIVKRAQTTVTPSRVKSTPLKKEVSSGSTSGLRASRHNEEKENVPMVKEAHSDSNNETLRIERLKMVEKSSNLVVFFYGNLDKVSNKVMSGLKKTEEKLNLKELIFLNLNANDYPEITVSAIPSLVYFKSGKPIVYTENMMNEGSIYHWVLEEYNMNKDVIEHYASTRLRKLIEENVYVMVYLYNSKCSVCEEALKNLEEIDDDMEAVGVMFVKTDDNDFIKEMGIEDLPSIIYFENSEPSIYDGNPGEESELLTWLLYQMKEDTIENINRQLLFKMIGEHEFLAVFFYENDENSLKMLRHLELIDDEVSQYGARIVKINDALMSKKYGHRNPPGLGYFRKGNYIKYDGDIFDDEEMLDWLTDPNIMEISDQIEKVNTKMFEKLRVRNEHLAVLFYTELDCKQCQTVLKELENIDDDAEASGIPIVKLEDKDLGRNVGVFAYPSIVIFRNFGEEAVIYSGDLKNKESILEWLLVQKDPGNQAIESMEGTILRKTIEASDSIAVFMYTQDERCINCISILQGLENIDDDAERHGVDFLKTTDETFSEEMGIHYFPGLVHIQDNIPNIYDGNMDAEEEILDWLIEMKVEHNIELITRPILESMVQKVQYMAVFFIKQNCRTCDQILVELEKIDDECDSYGILMVRLKDPQLAKRYGIKTFPSLVYFRNGNPLTFEGDLKDEMSVLEWLIDDENRELDDEIEAVNFKMLIKLIERSELMAVFFYDQYCNECEVILEELERIDDEADMFGIDFIKNDDPIAAKHFLVFNAPSLVYFRHGIPITYDGDLLDGEKVLSWLTSKDVFELKDFIEPVNRKLLDKLLDENDFVAVFFYTENCKDCDGILSGLEKVDADTEGLDITFVRVNDPRYAKKYGVNKLPSLVYFRRRFPSIYRESLHNETEILDWLKSNRYKTVELDLFMYAIVLMGLLFLLYTAFLHFGFRPQTIEKKKKE</sequence>
<evidence type="ECO:0000256" key="1">
    <source>
        <dbReference type="SAM" id="MobiDB-lite"/>
    </source>
</evidence>
<protein>
    <submittedName>
        <fullName evidence="5">Putative LOC101896609 [Musca domestica]</fullName>
    </submittedName>
</protein>
<evidence type="ECO:0000259" key="4">
    <source>
        <dbReference type="PROSITE" id="PS51352"/>
    </source>
</evidence>
<name>A0A0K2U237_LEPSM</name>
<keyword evidence="2" id="KW-0472">Membrane</keyword>
<feature type="chain" id="PRO_5005488304" evidence="3">
    <location>
        <begin position="26"/>
        <end position="1571"/>
    </location>
</feature>
<dbReference type="CDD" id="cd02961">
    <property type="entry name" value="PDI_a_family"/>
    <property type="match status" value="3"/>
</dbReference>
<evidence type="ECO:0000313" key="5">
    <source>
        <dbReference type="EMBL" id="CDW32155.1"/>
    </source>
</evidence>
<feature type="signal peptide" evidence="3">
    <location>
        <begin position="1"/>
        <end position="25"/>
    </location>
</feature>
<feature type="transmembrane region" description="Helical" evidence="2">
    <location>
        <begin position="1537"/>
        <end position="1560"/>
    </location>
</feature>
<organism evidence="5">
    <name type="scientific">Lepeophtheirus salmonis</name>
    <name type="common">Salmon louse</name>
    <name type="synonym">Caligus salmonis</name>
    <dbReference type="NCBI Taxonomy" id="72036"/>
    <lineage>
        <taxon>Eukaryota</taxon>
        <taxon>Metazoa</taxon>
        <taxon>Ecdysozoa</taxon>
        <taxon>Arthropoda</taxon>
        <taxon>Crustacea</taxon>
        <taxon>Multicrustacea</taxon>
        <taxon>Hexanauplia</taxon>
        <taxon>Copepoda</taxon>
        <taxon>Siphonostomatoida</taxon>
        <taxon>Caligidae</taxon>
        <taxon>Lepeophtheirus</taxon>
    </lineage>
</organism>
<dbReference type="SUPFAM" id="SSF52833">
    <property type="entry name" value="Thioredoxin-like"/>
    <property type="match status" value="10"/>
</dbReference>
<dbReference type="PROSITE" id="PS51352">
    <property type="entry name" value="THIOREDOXIN_2"/>
    <property type="match status" value="2"/>
</dbReference>
<accession>A0A0K2U237</accession>
<dbReference type="PANTHER" id="PTHR19991">
    <property type="entry name" value="L 2 01289"/>
    <property type="match status" value="1"/>
</dbReference>
<dbReference type="Pfam" id="PF00085">
    <property type="entry name" value="Thioredoxin"/>
    <property type="match status" value="1"/>
</dbReference>
<proteinExistence type="predicted"/>
<evidence type="ECO:0000256" key="2">
    <source>
        <dbReference type="SAM" id="Phobius"/>
    </source>
</evidence>
<dbReference type="Gene3D" id="3.40.30.10">
    <property type="entry name" value="Glutaredoxin"/>
    <property type="match status" value="11"/>
</dbReference>
<dbReference type="EMBL" id="HACA01014794">
    <property type="protein sequence ID" value="CDW32155.1"/>
    <property type="molecule type" value="Transcribed_RNA"/>
</dbReference>
<feature type="compositionally biased region" description="Polar residues" evidence="1">
    <location>
        <begin position="629"/>
        <end position="639"/>
    </location>
</feature>
<feature type="region of interest" description="Disordered" evidence="1">
    <location>
        <begin position="570"/>
        <end position="678"/>
    </location>
</feature>
<dbReference type="InterPro" id="IPR036249">
    <property type="entry name" value="Thioredoxin-like_sf"/>
</dbReference>
<keyword evidence="2" id="KW-1133">Transmembrane helix</keyword>
<reference evidence="5" key="1">
    <citation type="submission" date="2014-05" db="EMBL/GenBank/DDBJ databases">
        <authorList>
            <person name="Chronopoulou M."/>
        </authorList>
    </citation>
    <scope>NUCLEOTIDE SEQUENCE</scope>
    <source>
        <tissue evidence="5">Whole organism</tissue>
    </source>
</reference>
<dbReference type="InterPro" id="IPR013766">
    <property type="entry name" value="Thioredoxin_domain"/>
</dbReference>
<dbReference type="CDD" id="cd02947">
    <property type="entry name" value="TRX_family"/>
    <property type="match status" value="3"/>
</dbReference>
<feature type="compositionally biased region" description="Basic and acidic residues" evidence="1">
    <location>
        <begin position="659"/>
        <end position="678"/>
    </location>
</feature>
<feature type="domain" description="Thioredoxin" evidence="4">
    <location>
        <begin position="318"/>
        <end position="474"/>
    </location>
</feature>
<dbReference type="OrthoDB" id="10264505at2759"/>
<feature type="compositionally biased region" description="Polar residues" evidence="1">
    <location>
        <begin position="610"/>
        <end position="622"/>
    </location>
</feature>
<feature type="compositionally biased region" description="Low complexity" evidence="1">
    <location>
        <begin position="582"/>
        <end position="593"/>
    </location>
</feature>
<evidence type="ECO:0000256" key="3">
    <source>
        <dbReference type="SAM" id="SignalP"/>
    </source>
</evidence>
<keyword evidence="2" id="KW-0812">Transmembrane</keyword>
<feature type="domain" description="Thioredoxin" evidence="4">
    <location>
        <begin position="9"/>
        <end position="134"/>
    </location>
</feature>
<keyword evidence="3" id="KW-0732">Signal</keyword>
<dbReference type="PANTHER" id="PTHR19991:SF3">
    <property type="entry name" value="LETHAL (2) 01289, ISOFORM F"/>
    <property type="match status" value="1"/>
</dbReference>